<keyword evidence="1" id="KW-0812">Transmembrane</keyword>
<name>A0A2A4XC69_9GAMM</name>
<proteinExistence type="predicted"/>
<reference evidence="3" key="1">
    <citation type="submission" date="2017-08" db="EMBL/GenBank/DDBJ databases">
        <title>A dynamic microbial community with high functional redundancy inhabits the cold, oxic subseafloor aquifer.</title>
        <authorList>
            <person name="Tully B.J."/>
            <person name="Wheat C.G."/>
            <person name="Glazer B.T."/>
            <person name="Huber J.A."/>
        </authorList>
    </citation>
    <scope>NUCLEOTIDE SEQUENCE [LARGE SCALE GENOMIC DNA]</scope>
</reference>
<feature type="transmembrane region" description="Helical" evidence="1">
    <location>
        <begin position="16"/>
        <end position="34"/>
    </location>
</feature>
<evidence type="ECO:0000256" key="1">
    <source>
        <dbReference type="SAM" id="Phobius"/>
    </source>
</evidence>
<dbReference type="Proteomes" id="UP000218767">
    <property type="component" value="Unassembled WGS sequence"/>
</dbReference>
<gene>
    <name evidence="2" type="ORF">COB20_03450</name>
</gene>
<accession>A0A2A4XC69</accession>
<dbReference type="EMBL" id="NVUL01000011">
    <property type="protein sequence ID" value="PCI80252.1"/>
    <property type="molecule type" value="Genomic_DNA"/>
</dbReference>
<evidence type="ECO:0000313" key="2">
    <source>
        <dbReference type="EMBL" id="PCI80252.1"/>
    </source>
</evidence>
<keyword evidence="1" id="KW-0472">Membrane</keyword>
<comment type="caution">
    <text evidence="2">The sequence shown here is derived from an EMBL/GenBank/DDBJ whole genome shotgun (WGS) entry which is preliminary data.</text>
</comment>
<feature type="transmembrane region" description="Helical" evidence="1">
    <location>
        <begin position="67"/>
        <end position="88"/>
    </location>
</feature>
<dbReference type="AlphaFoldDB" id="A0A2A4XC69"/>
<feature type="transmembrane region" description="Helical" evidence="1">
    <location>
        <begin position="100"/>
        <end position="118"/>
    </location>
</feature>
<sequence>MLWLTTNREALMRSNLIYVIFATVLLMAGILVAICLADTVPNAAGVAHEQFNGMQAGGDGAARLEHIGGLAFAFQALLLVLIVCLAALGIAEERRSPELWAYMGGTLLFSLFVWWQMYSGHQAFLETGVTRYFMGFPVATAWQVYGTWLGAIPLIVLYSVGFRKFVFTVEDERKYEQLLEKIAEKSEQ</sequence>
<protein>
    <submittedName>
        <fullName evidence="2">Uncharacterized protein</fullName>
    </submittedName>
</protein>
<organism evidence="2 3">
    <name type="scientific">SAR86 cluster bacterium</name>
    <dbReference type="NCBI Taxonomy" id="2030880"/>
    <lineage>
        <taxon>Bacteria</taxon>
        <taxon>Pseudomonadati</taxon>
        <taxon>Pseudomonadota</taxon>
        <taxon>Gammaproteobacteria</taxon>
        <taxon>SAR86 cluster</taxon>
    </lineage>
</organism>
<evidence type="ECO:0000313" key="3">
    <source>
        <dbReference type="Proteomes" id="UP000218767"/>
    </source>
</evidence>
<feature type="transmembrane region" description="Helical" evidence="1">
    <location>
        <begin position="138"/>
        <end position="158"/>
    </location>
</feature>
<keyword evidence="1" id="KW-1133">Transmembrane helix</keyword>